<reference evidence="8" key="1">
    <citation type="submission" date="2017-04" db="EMBL/GenBank/DDBJ databases">
        <authorList>
            <person name="Varghese N."/>
            <person name="Submissions S."/>
        </authorList>
    </citation>
    <scope>NUCLEOTIDE SEQUENCE [LARGE SCALE GENOMIC DNA]</scope>
</reference>
<dbReference type="InterPro" id="IPR045584">
    <property type="entry name" value="Pilin-like"/>
</dbReference>
<evidence type="ECO:0000256" key="5">
    <source>
        <dbReference type="ARBA" id="ARBA00023136"/>
    </source>
</evidence>
<dbReference type="SUPFAM" id="SSF54523">
    <property type="entry name" value="Pili subunits"/>
    <property type="match status" value="1"/>
</dbReference>
<keyword evidence="8" id="KW-1185">Reference proteome</keyword>
<evidence type="ECO:0000256" key="2">
    <source>
        <dbReference type="ARBA" id="ARBA00022481"/>
    </source>
</evidence>
<keyword evidence="5 6" id="KW-0472">Membrane</keyword>
<accession>A0A1Y6ECQ8</accession>
<dbReference type="Proteomes" id="UP000194450">
    <property type="component" value="Unassembled WGS sequence"/>
</dbReference>
<dbReference type="AlphaFoldDB" id="A0A1Y6ECQ8"/>
<dbReference type="PRINTS" id="PR00885">
    <property type="entry name" value="BCTERIALGSPH"/>
</dbReference>
<evidence type="ECO:0000313" key="7">
    <source>
        <dbReference type="EMBL" id="SMQ60325.1"/>
    </source>
</evidence>
<evidence type="ECO:0000256" key="1">
    <source>
        <dbReference type="ARBA" id="ARBA00004167"/>
    </source>
</evidence>
<dbReference type="InterPro" id="IPR012902">
    <property type="entry name" value="N_methyl_site"/>
</dbReference>
<dbReference type="NCBIfam" id="TIGR02532">
    <property type="entry name" value="IV_pilin_GFxxxE"/>
    <property type="match status" value="1"/>
</dbReference>
<dbReference type="EMBL" id="FXWH01000001">
    <property type="protein sequence ID" value="SMQ60325.1"/>
    <property type="molecule type" value="Genomic_DNA"/>
</dbReference>
<dbReference type="Pfam" id="PF07963">
    <property type="entry name" value="N_methyl"/>
    <property type="match status" value="1"/>
</dbReference>
<evidence type="ECO:0000313" key="8">
    <source>
        <dbReference type="Proteomes" id="UP000194450"/>
    </source>
</evidence>
<proteinExistence type="predicted"/>
<evidence type="ECO:0000256" key="3">
    <source>
        <dbReference type="ARBA" id="ARBA00022692"/>
    </source>
</evidence>
<keyword evidence="4 6" id="KW-1133">Transmembrane helix</keyword>
<dbReference type="GO" id="GO:0015627">
    <property type="term" value="C:type II protein secretion system complex"/>
    <property type="evidence" value="ECO:0007669"/>
    <property type="project" value="InterPro"/>
</dbReference>
<dbReference type="GO" id="GO:0016020">
    <property type="term" value="C:membrane"/>
    <property type="evidence" value="ECO:0007669"/>
    <property type="project" value="UniProtKB-SubCell"/>
</dbReference>
<evidence type="ECO:0000256" key="6">
    <source>
        <dbReference type="SAM" id="Phobius"/>
    </source>
</evidence>
<dbReference type="GO" id="GO:0015628">
    <property type="term" value="P:protein secretion by the type II secretion system"/>
    <property type="evidence" value="ECO:0007669"/>
    <property type="project" value="InterPro"/>
</dbReference>
<dbReference type="OrthoDB" id="5902365at2"/>
<dbReference type="RefSeq" id="WP_086433582.1">
    <property type="nucleotide sequence ID" value="NZ_FXWH01000001.1"/>
</dbReference>
<feature type="transmembrane region" description="Helical" evidence="6">
    <location>
        <begin position="12"/>
        <end position="31"/>
    </location>
</feature>
<comment type="subcellular location">
    <subcellularLocation>
        <location evidence="1">Membrane</location>
        <topology evidence="1">Single-pass membrane protein</topology>
    </subcellularLocation>
</comment>
<sequence>MKKQQGFTLIELIIVIVVLGILAVTAAPQFIDFSSDARTSTVNGAKGAMQGASQVTYAKAALEDSLGATGTANGVDTVFGYPAATAAGIIAATNMDAEAVADGAAATAEWAYFVDATTTPESLLLAPGDLVTGSATAAATDISGTNCFVTYSQAADASTPATVVVTDSGC</sequence>
<keyword evidence="3 6" id="KW-0812">Transmembrane</keyword>
<dbReference type="InterPro" id="IPR002416">
    <property type="entry name" value="T2SS_protein-GspH"/>
</dbReference>
<evidence type="ECO:0000256" key="4">
    <source>
        <dbReference type="ARBA" id="ARBA00022989"/>
    </source>
</evidence>
<dbReference type="PROSITE" id="PS00409">
    <property type="entry name" value="PROKAR_NTER_METHYL"/>
    <property type="match status" value="1"/>
</dbReference>
<gene>
    <name evidence="7" type="ORF">SAMN06297229_0400</name>
</gene>
<dbReference type="Gene3D" id="3.30.700.10">
    <property type="entry name" value="Glycoprotein, Type 4 Pilin"/>
    <property type="match status" value="1"/>
</dbReference>
<organism evidence="7 8">
    <name type="scientific">Pseudidiomarina planktonica</name>
    <dbReference type="NCBI Taxonomy" id="1323738"/>
    <lineage>
        <taxon>Bacteria</taxon>
        <taxon>Pseudomonadati</taxon>
        <taxon>Pseudomonadota</taxon>
        <taxon>Gammaproteobacteria</taxon>
        <taxon>Alteromonadales</taxon>
        <taxon>Idiomarinaceae</taxon>
        <taxon>Pseudidiomarina</taxon>
    </lineage>
</organism>
<name>A0A1Y6ECQ8_9GAMM</name>
<protein>
    <submittedName>
        <fullName evidence="7">MSHA pilin protein MshA</fullName>
    </submittedName>
</protein>
<keyword evidence="2" id="KW-0488">Methylation</keyword>